<dbReference type="WBParaSite" id="ES5_v2.g18393.t1">
    <property type="protein sequence ID" value="ES5_v2.g18393.t1"/>
    <property type="gene ID" value="ES5_v2.g18393"/>
</dbReference>
<reference evidence="2" key="1">
    <citation type="submission" date="2022-11" db="UniProtKB">
        <authorList>
            <consortium name="WormBaseParasite"/>
        </authorList>
    </citation>
    <scope>IDENTIFICATION</scope>
</reference>
<dbReference type="Proteomes" id="UP000887579">
    <property type="component" value="Unplaced"/>
</dbReference>
<proteinExistence type="predicted"/>
<organism evidence="1 2">
    <name type="scientific">Panagrolaimus sp. ES5</name>
    <dbReference type="NCBI Taxonomy" id="591445"/>
    <lineage>
        <taxon>Eukaryota</taxon>
        <taxon>Metazoa</taxon>
        <taxon>Ecdysozoa</taxon>
        <taxon>Nematoda</taxon>
        <taxon>Chromadorea</taxon>
        <taxon>Rhabditida</taxon>
        <taxon>Tylenchina</taxon>
        <taxon>Panagrolaimomorpha</taxon>
        <taxon>Panagrolaimoidea</taxon>
        <taxon>Panagrolaimidae</taxon>
        <taxon>Panagrolaimus</taxon>
    </lineage>
</organism>
<evidence type="ECO:0000313" key="1">
    <source>
        <dbReference type="Proteomes" id="UP000887579"/>
    </source>
</evidence>
<evidence type="ECO:0000313" key="2">
    <source>
        <dbReference type="WBParaSite" id="ES5_v2.g18393.t1"/>
    </source>
</evidence>
<name>A0AC34FM32_9BILA</name>
<sequence>MALSPVWWACDFRRHFPKGSQCYNVILDTGSSIKPGFTVVDIHKFLKALRPLTNAPFENRFPDSFEHRALPSPIDGDNGGYSEGLLEDNERMSKEEEAGLKNAPPSYDDAIGTTKKVHVS</sequence>
<accession>A0AC34FM32</accession>
<protein>
    <submittedName>
        <fullName evidence="2">Uncharacterized protein</fullName>
    </submittedName>
</protein>